<proteinExistence type="predicted"/>
<protein>
    <submittedName>
        <fullName evidence="1">GNAT family N-acetyltransferase</fullName>
    </submittedName>
</protein>
<name>A0ACD1E7R4_9MICO</name>
<evidence type="ECO:0000313" key="2">
    <source>
        <dbReference type="Proteomes" id="UP000681794"/>
    </source>
</evidence>
<keyword evidence="2" id="KW-1185">Reference proteome</keyword>
<reference evidence="1" key="1">
    <citation type="submission" date="2021-06" db="EMBL/GenBank/DDBJ databases">
        <authorList>
            <person name="Ellington A.J."/>
            <person name="Bryan N.C."/>
            <person name="Christner B.C."/>
            <person name="Reisch C.R."/>
        </authorList>
    </citation>
    <scope>NUCLEOTIDE SEQUENCE</scope>
    <source>
        <strain evidence="1">L6-1</strain>
    </source>
</reference>
<sequence length="281" mass="29602">MSAPDPWSTMPSIPLSVPDVLAVERAESTYFRRFLDHAAPEDRARLGIRTAAVRDGVATVVTADPSRYWTKAMGFGPDAPVDDALVADVVAFSRAAGAAQGTLAIAPLALPVDWSAICEHHALVAASTWSKYACSVTEVVPGRTDLPVRPLTVDDVPGWARIIREAFGMTDPDLTPMLRGAVEDPVAQVFGAFDGDLLVGAGALYVVDGVGSLNTGGTLPTHRRRGVQSALLAARAAAAADSGCRLLTAETGGSDDDPSARNLVRAGFVRAYHRVNWTWTA</sequence>
<dbReference type="Proteomes" id="UP000681794">
    <property type="component" value="Chromosome"/>
</dbReference>
<organism evidence="1 2">
    <name type="scientific">Curtobacterium aetherium</name>
    <dbReference type="NCBI Taxonomy" id="2841594"/>
    <lineage>
        <taxon>Bacteria</taxon>
        <taxon>Bacillati</taxon>
        <taxon>Actinomycetota</taxon>
        <taxon>Actinomycetes</taxon>
        <taxon>Micrococcales</taxon>
        <taxon>Microbacteriaceae</taxon>
        <taxon>Curtobacterium</taxon>
    </lineage>
</organism>
<dbReference type="EMBL" id="CP076544">
    <property type="protein sequence ID" value="QWS34959.1"/>
    <property type="molecule type" value="Genomic_DNA"/>
</dbReference>
<evidence type="ECO:0000313" key="1">
    <source>
        <dbReference type="EMBL" id="QWS34959.1"/>
    </source>
</evidence>
<gene>
    <name evidence="1" type="ORF">KM842_07515</name>
</gene>
<accession>A0ACD1E7R4</accession>